<dbReference type="EMBL" id="BMPI01000040">
    <property type="protein sequence ID" value="GGM57678.1"/>
    <property type="molecule type" value="Genomic_DNA"/>
</dbReference>
<dbReference type="SUPFAM" id="SSF50685">
    <property type="entry name" value="Barwin-like endoglucanases"/>
    <property type="match status" value="1"/>
</dbReference>
<dbReference type="InterPro" id="IPR009009">
    <property type="entry name" value="RlpA-like_DPBB"/>
</dbReference>
<dbReference type="NCBIfam" id="NF041144">
    <property type="entry name" value="expansin_EXLX1"/>
    <property type="match status" value="1"/>
</dbReference>
<dbReference type="InterPro" id="IPR007112">
    <property type="entry name" value="Expansin/allergen_DPBB_dom"/>
</dbReference>
<dbReference type="CDD" id="cd22272">
    <property type="entry name" value="DPBB_EXLX1-like"/>
    <property type="match status" value="1"/>
</dbReference>
<keyword evidence="5" id="KW-1185">Reference proteome</keyword>
<dbReference type="InterPro" id="IPR036908">
    <property type="entry name" value="RlpA-like_sf"/>
</dbReference>
<protein>
    <recommendedName>
        <fullName evidence="3">Expansin-like EG45 domain-containing protein</fullName>
    </recommendedName>
</protein>
<dbReference type="PANTHER" id="PTHR31836">
    <property type="match status" value="1"/>
</dbReference>
<feature type="compositionally biased region" description="Low complexity" evidence="2">
    <location>
        <begin position="280"/>
        <end position="310"/>
    </location>
</feature>
<gene>
    <name evidence="4" type="ORF">GCM10007977_069170</name>
</gene>
<accession>A0A917U4J6</accession>
<dbReference type="InterPro" id="IPR036749">
    <property type="entry name" value="Expansin_CBD_sf"/>
</dbReference>
<dbReference type="Gene3D" id="2.40.40.10">
    <property type="entry name" value="RlpA-like domain"/>
    <property type="match status" value="1"/>
</dbReference>
<comment type="caution">
    <text evidence="4">The sequence shown here is derived from an EMBL/GenBank/DDBJ whole genome shotgun (WGS) entry which is preliminary data.</text>
</comment>
<name>A0A917U4J6_9ACTN</name>
<dbReference type="InterPro" id="IPR049818">
    <property type="entry name" value="Expansin_EXLX1-like"/>
</dbReference>
<evidence type="ECO:0000259" key="3">
    <source>
        <dbReference type="PROSITE" id="PS50842"/>
    </source>
</evidence>
<dbReference type="Proteomes" id="UP000642070">
    <property type="component" value="Unassembled WGS sequence"/>
</dbReference>
<evidence type="ECO:0000256" key="2">
    <source>
        <dbReference type="SAM" id="MobiDB-lite"/>
    </source>
</evidence>
<reference evidence="4" key="2">
    <citation type="submission" date="2020-09" db="EMBL/GenBank/DDBJ databases">
        <authorList>
            <person name="Sun Q."/>
            <person name="Ohkuma M."/>
        </authorList>
    </citation>
    <scope>NUCLEOTIDE SEQUENCE</scope>
    <source>
        <strain evidence="4">JCM 19831</strain>
    </source>
</reference>
<reference evidence="4" key="1">
    <citation type="journal article" date="2014" name="Int. J. Syst. Evol. Microbiol.">
        <title>Complete genome sequence of Corynebacterium casei LMG S-19264T (=DSM 44701T), isolated from a smear-ripened cheese.</title>
        <authorList>
            <consortium name="US DOE Joint Genome Institute (JGI-PGF)"/>
            <person name="Walter F."/>
            <person name="Albersmeier A."/>
            <person name="Kalinowski J."/>
            <person name="Ruckert C."/>
        </authorList>
    </citation>
    <scope>NUCLEOTIDE SEQUENCE</scope>
    <source>
        <strain evidence="4">JCM 19831</strain>
    </source>
</reference>
<dbReference type="SMART" id="SM00837">
    <property type="entry name" value="DPBB_1"/>
    <property type="match status" value="1"/>
</dbReference>
<feature type="region of interest" description="Disordered" evidence="2">
    <location>
        <begin position="238"/>
        <end position="310"/>
    </location>
</feature>
<evidence type="ECO:0000313" key="5">
    <source>
        <dbReference type="Proteomes" id="UP000642070"/>
    </source>
</evidence>
<evidence type="ECO:0000256" key="1">
    <source>
        <dbReference type="ARBA" id="ARBA00022729"/>
    </source>
</evidence>
<feature type="compositionally biased region" description="Low complexity" evidence="2">
    <location>
        <begin position="261"/>
        <end position="271"/>
    </location>
</feature>
<dbReference type="Gene3D" id="2.60.40.760">
    <property type="entry name" value="Expansin, cellulose-binding-like domain"/>
    <property type="match status" value="1"/>
</dbReference>
<dbReference type="Pfam" id="PF01357">
    <property type="entry name" value="Expansin_C"/>
    <property type="match status" value="1"/>
</dbReference>
<dbReference type="AlphaFoldDB" id="A0A917U4J6"/>
<evidence type="ECO:0000313" key="4">
    <source>
        <dbReference type="EMBL" id="GGM57678.1"/>
    </source>
</evidence>
<feature type="domain" description="Expansin-like EG45" evidence="3">
    <location>
        <begin position="73"/>
        <end position="161"/>
    </location>
</feature>
<dbReference type="SUPFAM" id="SSF49590">
    <property type="entry name" value="PHL pollen allergen"/>
    <property type="match status" value="1"/>
</dbReference>
<dbReference type="InterPro" id="IPR051477">
    <property type="entry name" value="Expansin_CellWall"/>
</dbReference>
<dbReference type="InterPro" id="IPR007117">
    <property type="entry name" value="Expansin_CBD"/>
</dbReference>
<dbReference type="PANTHER" id="PTHR31836:SF21">
    <property type="entry name" value="EXPANSIN-LIKE PROTEIN 7"/>
    <property type="match status" value="1"/>
</dbReference>
<dbReference type="PROSITE" id="PS50842">
    <property type="entry name" value="EXPANSIN_EG45"/>
    <property type="match status" value="1"/>
</dbReference>
<proteinExistence type="predicted"/>
<organism evidence="4 5">
    <name type="scientific">Dactylosporangium sucinum</name>
    <dbReference type="NCBI Taxonomy" id="1424081"/>
    <lineage>
        <taxon>Bacteria</taxon>
        <taxon>Bacillati</taxon>
        <taxon>Actinomycetota</taxon>
        <taxon>Actinomycetes</taxon>
        <taxon>Micromonosporales</taxon>
        <taxon>Micromonosporaceae</taxon>
        <taxon>Dactylosporangium</taxon>
    </lineage>
</organism>
<keyword evidence="1" id="KW-0732">Signal</keyword>
<sequence length="310" mass="31153">MGGPAGVGYDPAVLHAVEPTPWWRLRRTWLIAGAGAVVAGTATVALVAQSSGAACAAAAATTGQATYYAADGGGNCSFDQVANPLVVALGNAEYKAGAACGGYLDVKGPKGTVRVKVTDRCPECAAGHLDLSRQAFAKIGDVNAGVIKVTYSPVTNAPVPGPMTVRVKEGSSRYWLALRLDNVGNPTSAVELQQGGSWKALTHTDYNYWIAQNGAGPGPFTVRVTDTAGRRTTLTGVTLTPGTVQRPGATGGGTVAPKTTAPSPKVSSSSPPSSPPPSSSPSAEALAADAPSPEPSATSAAPAARAESRC</sequence>
<dbReference type="Pfam" id="PF03330">
    <property type="entry name" value="DPBB_1"/>
    <property type="match status" value="1"/>
</dbReference>